<dbReference type="AlphaFoldDB" id="A0AAE3XD04"/>
<gene>
    <name evidence="2" type="ORF">J2Y00_002245</name>
</gene>
<name>A0AAE3XD04_9DEIO</name>
<dbReference type="EMBL" id="JAVDQK010000005">
    <property type="protein sequence ID" value="MDR6218648.1"/>
    <property type="molecule type" value="Genomic_DNA"/>
</dbReference>
<dbReference type="RefSeq" id="WP_309853112.1">
    <property type="nucleotide sequence ID" value="NZ_JAVDQJ010000004.1"/>
</dbReference>
<proteinExistence type="predicted"/>
<comment type="caution">
    <text evidence="2">The sequence shown here is derived from an EMBL/GenBank/DDBJ whole genome shotgun (WGS) entry which is preliminary data.</text>
</comment>
<accession>A0AAE3XD04</accession>
<evidence type="ECO:0000313" key="3">
    <source>
        <dbReference type="Proteomes" id="UP001185331"/>
    </source>
</evidence>
<reference evidence="2" key="1">
    <citation type="submission" date="2023-07" db="EMBL/GenBank/DDBJ databases">
        <title>Sorghum-associated microbial communities from plants grown in Nebraska, USA.</title>
        <authorList>
            <person name="Schachtman D."/>
        </authorList>
    </citation>
    <scope>NUCLEOTIDE SEQUENCE</scope>
    <source>
        <strain evidence="2">BE330</strain>
    </source>
</reference>
<dbReference type="InterPro" id="IPR046482">
    <property type="entry name" value="DUF6575"/>
</dbReference>
<evidence type="ECO:0000259" key="1">
    <source>
        <dbReference type="Pfam" id="PF20215"/>
    </source>
</evidence>
<protein>
    <recommendedName>
        <fullName evidence="1">DUF6575 domain-containing protein</fullName>
    </recommendedName>
</protein>
<feature type="domain" description="DUF6575" evidence="1">
    <location>
        <begin position="9"/>
        <end position="82"/>
    </location>
</feature>
<dbReference type="Proteomes" id="UP001185331">
    <property type="component" value="Unassembled WGS sequence"/>
</dbReference>
<sequence>MTGTPVPGVGTLTITRTYLTVNEPTLFSATNELGDAYFVSYADITDHGEAWILTRVSPNRLTRYESGLIDTRDMFLQAETGTVTYAAFNDTTGQTDTRALHPGDEELLTYLAAPGARVPTPLPTPERPRTLNTYRYEIHVTDTRDPDELLYRVVVPNPEWSTGTLHLVHGTLAAGYQATLRTTEITTTERLIETRAATDPADDE</sequence>
<organism evidence="2 3">
    <name type="scientific">Deinococcus soli</name>
    <name type="common">ex Cha et al. 2016</name>
    <dbReference type="NCBI Taxonomy" id="1309411"/>
    <lineage>
        <taxon>Bacteria</taxon>
        <taxon>Thermotogati</taxon>
        <taxon>Deinococcota</taxon>
        <taxon>Deinococci</taxon>
        <taxon>Deinococcales</taxon>
        <taxon>Deinococcaceae</taxon>
        <taxon>Deinococcus</taxon>
    </lineage>
</organism>
<dbReference type="Pfam" id="PF20215">
    <property type="entry name" value="DUF6575"/>
    <property type="match status" value="1"/>
</dbReference>
<evidence type="ECO:0000313" key="2">
    <source>
        <dbReference type="EMBL" id="MDR6218648.1"/>
    </source>
</evidence>